<dbReference type="SUPFAM" id="SSF56112">
    <property type="entry name" value="Protein kinase-like (PK-like)"/>
    <property type="match status" value="1"/>
</dbReference>
<sequence>MHLEDNHRGHFLDTLLQLAVQAAIIPKCLVISGVTDRGEFPITTGGFGDVWKAYWSDKTVALKMLRPTQDESKIHRNLCKEVLLWRQLKHPNLLEFIGICKDALPSPAIVSPWMENGNVLQFVKTQSIEKKLHLLSQVANALAYLHSYNPVVVHQDIRCANILVNEYHEAVLSDFGLSRLDSNFFNSFTSSLEHGCLRWQAPELVFPEPQFLSTPNVVPSNSDEGVPSLPKPTAQTDIYALGMTALELITEKRPFSTLAMDTAVVIDLYHHRTPARPSESDIPGTGALSDDIWHLLSSCWSRNPMERPSAKSISDLFMDKVGQAQETKMDALTLPESQAFPHDLLLYGMSSTFKFPLRSFDESTEEPPEVDGHVEERSRNSSVFRGVRKHRKGNSSRRKAKQTARKSTGGISPRQLQSISPVLPKYAESSKPPSRIGLPENDIHSLPPHPFTPVREPQVPPRTPDEQEDWNSAYDLLEALSEPHINSSESLPFSHGSILRQDNETEQTKDNLNAVLKETKEPTFQGFTHQMDPELAATDLFQLHDESWNERLSESYVWSTNDKLSPPPDSHKKRSPDALELPRPFKARNIPGKTLIEHQGTSEVEVFADITEPSSSSLTAGQHGRGRPKGSALKGLKKTLLARSSTSNTAPYPADGALPSPSAHIRPKSEEYRALFAGFSNVEENNKATDAMLSDEGNLAGPSRQVFRSPTLAHALPAMLRDRDRETAEASASQASGFEIFSNDEEETSSVRTPRRTSVACMQCRSRKLRCDGATPKCLSCTQRHIELCDYEAASKRRGPDRLPGTRQRSCKTRSTPETYPISHHRDGSQSLRVPPDFIQVALGENVVLFEEKHGVKITAFRTEDGISNELRIDRFAESYEAQNVTKELENLLEFYWRFGLRQDVAGASIL</sequence>
<organism evidence="4 5">
    <name type="scientific">Schizopora paradoxa</name>
    <dbReference type="NCBI Taxonomy" id="27342"/>
    <lineage>
        <taxon>Eukaryota</taxon>
        <taxon>Fungi</taxon>
        <taxon>Dikarya</taxon>
        <taxon>Basidiomycota</taxon>
        <taxon>Agaricomycotina</taxon>
        <taxon>Agaricomycetes</taxon>
        <taxon>Hymenochaetales</taxon>
        <taxon>Schizoporaceae</taxon>
        <taxon>Schizopora</taxon>
    </lineage>
</organism>
<dbReference type="Pfam" id="PF00172">
    <property type="entry name" value="Zn_clus"/>
    <property type="match status" value="1"/>
</dbReference>
<proteinExistence type="predicted"/>
<protein>
    <submittedName>
        <fullName evidence="4">Kinase-like protein</fullName>
    </submittedName>
</protein>
<keyword evidence="5" id="KW-1185">Reference proteome</keyword>
<reference evidence="4 5" key="1">
    <citation type="submission" date="2015-04" db="EMBL/GenBank/DDBJ databases">
        <title>Complete genome sequence of Schizopora paradoxa KUC8140, a cosmopolitan wood degrader in East Asia.</title>
        <authorList>
            <consortium name="DOE Joint Genome Institute"/>
            <person name="Min B."/>
            <person name="Park H."/>
            <person name="Jang Y."/>
            <person name="Kim J.-J."/>
            <person name="Kim K.H."/>
            <person name="Pangilinan J."/>
            <person name="Lipzen A."/>
            <person name="Riley R."/>
            <person name="Grigoriev I.V."/>
            <person name="Spatafora J.W."/>
            <person name="Choi I.-G."/>
        </authorList>
    </citation>
    <scope>NUCLEOTIDE SEQUENCE [LARGE SCALE GENOMIC DNA]</scope>
    <source>
        <strain evidence="4 5">KUC8140</strain>
    </source>
</reference>
<dbReference type="STRING" id="27342.A0A0H2SDV2"/>
<dbReference type="SMART" id="SM00066">
    <property type="entry name" value="GAL4"/>
    <property type="match status" value="1"/>
</dbReference>
<evidence type="ECO:0000313" key="5">
    <source>
        <dbReference type="Proteomes" id="UP000053477"/>
    </source>
</evidence>
<feature type="region of interest" description="Disordered" evidence="1">
    <location>
        <begin position="796"/>
        <end position="829"/>
    </location>
</feature>
<dbReference type="InterPro" id="IPR001245">
    <property type="entry name" value="Ser-Thr/Tyr_kinase_cat_dom"/>
</dbReference>
<feature type="domain" description="Protein kinase" evidence="2">
    <location>
        <begin position="36"/>
        <end position="318"/>
    </location>
</feature>
<evidence type="ECO:0000259" key="3">
    <source>
        <dbReference type="PROSITE" id="PS50048"/>
    </source>
</evidence>
<dbReference type="InterPro" id="IPR011009">
    <property type="entry name" value="Kinase-like_dom_sf"/>
</dbReference>
<dbReference type="InterPro" id="IPR000719">
    <property type="entry name" value="Prot_kinase_dom"/>
</dbReference>
<feature type="compositionally biased region" description="Basic residues" evidence="1">
    <location>
        <begin position="386"/>
        <end position="404"/>
    </location>
</feature>
<dbReference type="AlphaFoldDB" id="A0A0H2SDV2"/>
<dbReference type="PANTHER" id="PTHR44329:SF214">
    <property type="entry name" value="PROTEIN KINASE DOMAIN-CONTAINING PROTEIN"/>
    <property type="match status" value="1"/>
</dbReference>
<dbReference type="Pfam" id="PF07714">
    <property type="entry name" value="PK_Tyr_Ser-Thr"/>
    <property type="match status" value="1"/>
</dbReference>
<keyword evidence="4" id="KW-0418">Kinase</keyword>
<dbReference type="GO" id="GO:0005524">
    <property type="term" value="F:ATP binding"/>
    <property type="evidence" value="ECO:0007669"/>
    <property type="project" value="InterPro"/>
</dbReference>
<dbReference type="GO" id="GO:0008270">
    <property type="term" value="F:zinc ion binding"/>
    <property type="evidence" value="ECO:0007669"/>
    <property type="project" value="InterPro"/>
</dbReference>
<dbReference type="GO" id="GO:0000981">
    <property type="term" value="F:DNA-binding transcription factor activity, RNA polymerase II-specific"/>
    <property type="evidence" value="ECO:0007669"/>
    <property type="project" value="InterPro"/>
</dbReference>
<feature type="region of interest" description="Disordered" evidence="1">
    <location>
        <begin position="614"/>
        <end position="664"/>
    </location>
</feature>
<dbReference type="PROSITE" id="PS50011">
    <property type="entry name" value="PROTEIN_KINASE_DOM"/>
    <property type="match status" value="1"/>
</dbReference>
<accession>A0A0H2SDV2</accession>
<dbReference type="InterPro" id="IPR001138">
    <property type="entry name" value="Zn2Cys6_DnaBD"/>
</dbReference>
<dbReference type="InterPro" id="IPR051681">
    <property type="entry name" value="Ser/Thr_Kinases-Pseudokinases"/>
</dbReference>
<feature type="domain" description="Zn(2)-C6 fungal-type" evidence="3">
    <location>
        <begin position="760"/>
        <end position="791"/>
    </location>
</feature>
<evidence type="ECO:0000256" key="1">
    <source>
        <dbReference type="SAM" id="MobiDB-lite"/>
    </source>
</evidence>
<dbReference type="InterPro" id="IPR008266">
    <property type="entry name" value="Tyr_kinase_AS"/>
</dbReference>
<dbReference type="OrthoDB" id="39175at2759"/>
<dbReference type="PANTHER" id="PTHR44329">
    <property type="entry name" value="SERINE/THREONINE-PROTEIN KINASE TNNI3K-RELATED"/>
    <property type="match status" value="1"/>
</dbReference>
<evidence type="ECO:0000313" key="4">
    <source>
        <dbReference type="EMBL" id="KLO15216.1"/>
    </source>
</evidence>
<dbReference type="SUPFAM" id="SSF57701">
    <property type="entry name" value="Zn2/Cys6 DNA-binding domain"/>
    <property type="match status" value="1"/>
</dbReference>
<dbReference type="InParanoid" id="A0A0H2SDV2"/>
<dbReference type="Gene3D" id="1.10.510.10">
    <property type="entry name" value="Transferase(Phosphotransferase) domain 1"/>
    <property type="match status" value="1"/>
</dbReference>
<dbReference type="PROSITE" id="PS00109">
    <property type="entry name" value="PROTEIN_KINASE_TYR"/>
    <property type="match status" value="1"/>
</dbReference>
<dbReference type="InterPro" id="IPR036864">
    <property type="entry name" value="Zn2-C6_fun-type_DNA-bd_sf"/>
</dbReference>
<feature type="region of interest" description="Disordered" evidence="1">
    <location>
        <begin position="362"/>
        <end position="468"/>
    </location>
</feature>
<dbReference type="CDD" id="cd00067">
    <property type="entry name" value="GAL4"/>
    <property type="match status" value="1"/>
</dbReference>
<dbReference type="GO" id="GO:0004674">
    <property type="term" value="F:protein serine/threonine kinase activity"/>
    <property type="evidence" value="ECO:0007669"/>
    <property type="project" value="TreeGrafter"/>
</dbReference>
<evidence type="ECO:0000259" key="2">
    <source>
        <dbReference type="PROSITE" id="PS50011"/>
    </source>
</evidence>
<feature type="compositionally biased region" description="Basic and acidic residues" evidence="1">
    <location>
        <begin position="370"/>
        <end position="379"/>
    </location>
</feature>
<feature type="compositionally biased region" description="Polar residues" evidence="1">
    <location>
        <begin position="405"/>
        <end position="420"/>
    </location>
</feature>
<dbReference type="EMBL" id="KQ085933">
    <property type="protein sequence ID" value="KLO15216.1"/>
    <property type="molecule type" value="Genomic_DNA"/>
</dbReference>
<dbReference type="PROSITE" id="PS00463">
    <property type="entry name" value="ZN2_CY6_FUNGAL_1"/>
    <property type="match status" value="1"/>
</dbReference>
<dbReference type="PROSITE" id="PS50048">
    <property type="entry name" value="ZN2_CY6_FUNGAL_2"/>
    <property type="match status" value="1"/>
</dbReference>
<dbReference type="Proteomes" id="UP000053477">
    <property type="component" value="Unassembled WGS sequence"/>
</dbReference>
<dbReference type="Gene3D" id="4.10.240.10">
    <property type="entry name" value="Zn(2)-C6 fungal-type DNA-binding domain"/>
    <property type="match status" value="1"/>
</dbReference>
<name>A0A0H2SDV2_9AGAM</name>
<feature type="region of interest" description="Disordered" evidence="1">
    <location>
        <begin position="559"/>
        <end position="584"/>
    </location>
</feature>
<keyword evidence="4" id="KW-0808">Transferase</keyword>
<gene>
    <name evidence="4" type="ORF">SCHPADRAFT_278293</name>
</gene>